<evidence type="ECO:0000313" key="3">
    <source>
        <dbReference type="Proteomes" id="UP001198182"/>
    </source>
</evidence>
<proteinExistence type="predicted"/>
<sequence>MKKNMMAVTAGILAGLMCATPVLAATTESGHTDISLYVPNEPAYTITIPETVTLSATEHTQVPITASDVKYIPDGKKISVTFLKGNGTYGRLYMTGTNEETGKNYLMTLQIKGTSGEFKSGALEKQIKGMELASFTADGTMNYEVYPCSQDYP</sequence>
<keyword evidence="3" id="KW-1185">Reference proteome</keyword>
<dbReference type="AlphaFoldDB" id="A0AAE3E9M5"/>
<evidence type="ECO:0000313" key="2">
    <source>
        <dbReference type="EMBL" id="MCC2231077.1"/>
    </source>
</evidence>
<dbReference type="RefSeq" id="WP_308453612.1">
    <property type="nucleotide sequence ID" value="NZ_JAJEQR010000022.1"/>
</dbReference>
<dbReference type="EMBL" id="JAJEQR010000022">
    <property type="protein sequence ID" value="MCC2231077.1"/>
    <property type="molecule type" value="Genomic_DNA"/>
</dbReference>
<feature type="chain" id="PRO_5041908555" evidence="1">
    <location>
        <begin position="25"/>
        <end position="153"/>
    </location>
</feature>
<name>A0AAE3E9M5_9FIRM</name>
<keyword evidence="1" id="KW-0732">Signal</keyword>
<organism evidence="2 3">
    <name type="scientific">Hominifimenecus microfluidus</name>
    <dbReference type="NCBI Taxonomy" id="2885348"/>
    <lineage>
        <taxon>Bacteria</taxon>
        <taxon>Bacillati</taxon>
        <taxon>Bacillota</taxon>
        <taxon>Clostridia</taxon>
        <taxon>Lachnospirales</taxon>
        <taxon>Lachnospiraceae</taxon>
        <taxon>Hominifimenecus</taxon>
    </lineage>
</organism>
<comment type="caution">
    <text evidence="2">The sequence shown here is derived from an EMBL/GenBank/DDBJ whole genome shotgun (WGS) entry which is preliminary data.</text>
</comment>
<accession>A0AAE3E9M5</accession>
<gene>
    <name evidence="2" type="ORF">LKD81_08710</name>
</gene>
<dbReference type="Proteomes" id="UP001198182">
    <property type="component" value="Unassembled WGS sequence"/>
</dbReference>
<reference evidence="2" key="1">
    <citation type="submission" date="2021-10" db="EMBL/GenBank/DDBJ databases">
        <title>Anaerobic single-cell dispensing facilitates the cultivation of human gut bacteria.</title>
        <authorList>
            <person name="Afrizal A."/>
        </authorList>
    </citation>
    <scope>NUCLEOTIDE SEQUENCE</scope>
    <source>
        <strain evidence="2">CLA-AA-H215</strain>
    </source>
</reference>
<protein>
    <submittedName>
        <fullName evidence="2">Uncharacterized protein</fullName>
    </submittedName>
</protein>
<feature type="signal peptide" evidence="1">
    <location>
        <begin position="1"/>
        <end position="24"/>
    </location>
</feature>
<evidence type="ECO:0000256" key="1">
    <source>
        <dbReference type="SAM" id="SignalP"/>
    </source>
</evidence>